<dbReference type="Gene3D" id="3.40.50.300">
    <property type="entry name" value="P-loop containing nucleotide triphosphate hydrolases"/>
    <property type="match status" value="1"/>
</dbReference>
<accession>A0ABS8VQB7</accession>
<proteinExistence type="predicted"/>
<feature type="domain" description="NB-ARC" evidence="1">
    <location>
        <begin position="2"/>
        <end position="109"/>
    </location>
</feature>
<organism evidence="2 3">
    <name type="scientific">Datura stramonium</name>
    <name type="common">Jimsonweed</name>
    <name type="synonym">Common thornapple</name>
    <dbReference type="NCBI Taxonomy" id="4076"/>
    <lineage>
        <taxon>Eukaryota</taxon>
        <taxon>Viridiplantae</taxon>
        <taxon>Streptophyta</taxon>
        <taxon>Embryophyta</taxon>
        <taxon>Tracheophyta</taxon>
        <taxon>Spermatophyta</taxon>
        <taxon>Magnoliopsida</taxon>
        <taxon>eudicotyledons</taxon>
        <taxon>Gunneridae</taxon>
        <taxon>Pentapetalae</taxon>
        <taxon>asterids</taxon>
        <taxon>lamiids</taxon>
        <taxon>Solanales</taxon>
        <taxon>Solanaceae</taxon>
        <taxon>Solanoideae</taxon>
        <taxon>Datureae</taxon>
        <taxon>Datura</taxon>
    </lineage>
</organism>
<comment type="caution">
    <text evidence="2">The sequence shown here is derived from an EMBL/GenBank/DDBJ whole genome shotgun (WGS) entry which is preliminary data.</text>
</comment>
<dbReference type="InterPro" id="IPR027417">
    <property type="entry name" value="P-loop_NTPase"/>
</dbReference>
<evidence type="ECO:0000259" key="1">
    <source>
        <dbReference type="Pfam" id="PF00931"/>
    </source>
</evidence>
<evidence type="ECO:0000313" key="3">
    <source>
        <dbReference type="Proteomes" id="UP000823775"/>
    </source>
</evidence>
<protein>
    <recommendedName>
        <fullName evidence="1">NB-ARC domain-containing protein</fullName>
    </recommendedName>
</protein>
<dbReference type="InterPro" id="IPR002182">
    <property type="entry name" value="NB-ARC"/>
</dbReference>
<name>A0ABS8VQB7_DATST</name>
<keyword evidence="3" id="KW-1185">Reference proteome</keyword>
<dbReference type="Proteomes" id="UP000823775">
    <property type="component" value="Unassembled WGS sequence"/>
</dbReference>
<sequence>MSHFDIRAKTTVSQEYCTGNVLLGLLSSITGMTNILYELTDRLQKISKGRRYLIVTDDIWTTTAWDDFKLFFPDYHNESHILLTTRNMEVTEYGISRTPPYQTQLLWKDLNIVGKLPKLEVLKLAYDACEGEEWEVVEEGFAHLKLLLLKCINFR</sequence>
<reference evidence="2 3" key="1">
    <citation type="journal article" date="2021" name="BMC Genomics">
        <title>Datura genome reveals duplications of psychoactive alkaloid biosynthetic genes and high mutation rate following tissue culture.</title>
        <authorList>
            <person name="Rajewski A."/>
            <person name="Carter-House D."/>
            <person name="Stajich J."/>
            <person name="Litt A."/>
        </authorList>
    </citation>
    <scope>NUCLEOTIDE SEQUENCE [LARGE SCALE GENOMIC DNA]</scope>
    <source>
        <strain evidence="2">AR-01</strain>
    </source>
</reference>
<dbReference type="EMBL" id="JACEIK010005526">
    <property type="protein sequence ID" value="MCE0481718.1"/>
    <property type="molecule type" value="Genomic_DNA"/>
</dbReference>
<dbReference type="SUPFAM" id="SSF52540">
    <property type="entry name" value="P-loop containing nucleoside triphosphate hydrolases"/>
    <property type="match status" value="1"/>
</dbReference>
<evidence type="ECO:0000313" key="2">
    <source>
        <dbReference type="EMBL" id="MCE0481718.1"/>
    </source>
</evidence>
<gene>
    <name evidence="2" type="ORF">HAX54_039698</name>
</gene>
<dbReference type="Pfam" id="PF00931">
    <property type="entry name" value="NB-ARC"/>
    <property type="match status" value="1"/>
</dbReference>